<dbReference type="PANTHER" id="PTHR23131">
    <property type="entry name" value="ENDORIBONUCLEASE LACTB2"/>
    <property type="match status" value="1"/>
</dbReference>
<dbReference type="Pfam" id="PF00753">
    <property type="entry name" value="Lactamase_B"/>
    <property type="match status" value="2"/>
</dbReference>
<evidence type="ECO:0000259" key="1">
    <source>
        <dbReference type="SMART" id="SM00849"/>
    </source>
</evidence>
<dbReference type="InterPro" id="IPR036866">
    <property type="entry name" value="RibonucZ/Hydroxyglut_hydro"/>
</dbReference>
<dbReference type="AlphaFoldDB" id="A0A485M929"/>
<dbReference type="SMART" id="SM00849">
    <property type="entry name" value="Lactamase_B"/>
    <property type="match status" value="1"/>
</dbReference>
<protein>
    <submittedName>
        <fullName evidence="2">Zn-dependent hydrolases, including glyoxylases</fullName>
    </submittedName>
</protein>
<name>A0A485M929_9ZZZZ</name>
<organism evidence="2">
    <name type="scientific">anaerobic digester metagenome</name>
    <dbReference type="NCBI Taxonomy" id="1263854"/>
    <lineage>
        <taxon>unclassified sequences</taxon>
        <taxon>metagenomes</taxon>
        <taxon>ecological metagenomes</taxon>
    </lineage>
</organism>
<feature type="domain" description="Metallo-beta-lactamase" evidence="1">
    <location>
        <begin position="23"/>
        <end position="236"/>
    </location>
</feature>
<proteinExistence type="predicted"/>
<dbReference type="GO" id="GO:0016787">
    <property type="term" value="F:hydrolase activity"/>
    <property type="evidence" value="ECO:0007669"/>
    <property type="project" value="UniProtKB-KW"/>
</dbReference>
<gene>
    <name evidence="2" type="ORF">SCFA_770001</name>
</gene>
<dbReference type="PANTHER" id="PTHR23131:SF4">
    <property type="entry name" value="METALLO-BETA-LACTAMASE SUPERFAMILY POTEIN"/>
    <property type="match status" value="1"/>
</dbReference>
<dbReference type="EMBL" id="CAADRN010000380">
    <property type="protein sequence ID" value="VFU19339.1"/>
    <property type="molecule type" value="Genomic_DNA"/>
</dbReference>
<keyword evidence="2" id="KW-0378">Hydrolase</keyword>
<accession>A0A485M929</accession>
<sequence length="332" mass="37697">MVREVQPNIYLIEVPLPGNPLKCLNSYLIKGKKRNLLIDTGFNREECKKAMLEGLESLNVKLGETEIFVTHMHVDHSGLIPVLANDLTKVYCSNIDAHLINCCVPNCTGTSEYLNEMQKLLLMHGFPLGEAYQAIYEHPAREHNMGRVQLFHIVRENELLQVGDYKFKCVGTPGHSPGHMCLYEINKKFLISGDHILDEIIPTVKFTKWSADPLGNYLNSLDKIAKMDLSFALPAHGNIINNVNARVNELKQHHEIRLNEVLSIVGNKSRVNAYQVASKITWDVEYTSWEQLPVLLKYFAGCVAASYLIYLWNKNMVRKIDSEGTISFELIT</sequence>
<reference evidence="2" key="1">
    <citation type="submission" date="2019-03" db="EMBL/GenBank/DDBJ databases">
        <authorList>
            <person name="Hao L."/>
        </authorList>
    </citation>
    <scope>NUCLEOTIDE SEQUENCE</scope>
</reference>
<dbReference type="SUPFAM" id="SSF56281">
    <property type="entry name" value="Metallo-hydrolase/oxidoreductase"/>
    <property type="match status" value="1"/>
</dbReference>
<evidence type="ECO:0000313" key="2">
    <source>
        <dbReference type="EMBL" id="VFU19339.1"/>
    </source>
</evidence>
<dbReference type="InterPro" id="IPR001279">
    <property type="entry name" value="Metallo-B-lactamas"/>
</dbReference>
<dbReference type="Gene3D" id="3.60.15.10">
    <property type="entry name" value="Ribonuclease Z/Hydroxyacylglutathione hydrolase-like"/>
    <property type="match status" value="1"/>
</dbReference>
<dbReference type="InterPro" id="IPR050662">
    <property type="entry name" value="Sec-metab_biosynth-thioest"/>
</dbReference>